<dbReference type="InterPro" id="IPR037523">
    <property type="entry name" value="VOC_core"/>
</dbReference>
<dbReference type="CDD" id="cd06587">
    <property type="entry name" value="VOC"/>
    <property type="match status" value="1"/>
</dbReference>
<reference evidence="2 3" key="1">
    <citation type="journal article" date="2007" name="Int. J. Syst. Evol. Microbiol.">
        <title>Paenibacillus ginsengarvi sp. nov., isolated from soil from ginseng cultivation.</title>
        <authorList>
            <person name="Yoon M.H."/>
            <person name="Ten L.N."/>
            <person name="Im W.T."/>
        </authorList>
    </citation>
    <scope>NUCLEOTIDE SEQUENCE [LARGE SCALE GENOMIC DNA]</scope>
    <source>
        <strain evidence="2 3">KCTC 13059</strain>
    </source>
</reference>
<evidence type="ECO:0000259" key="1">
    <source>
        <dbReference type="PROSITE" id="PS51819"/>
    </source>
</evidence>
<evidence type="ECO:0000313" key="3">
    <source>
        <dbReference type="Proteomes" id="UP000282311"/>
    </source>
</evidence>
<comment type="caution">
    <text evidence="2">The sequence shown here is derived from an EMBL/GenBank/DDBJ whole genome shotgun (WGS) entry which is preliminary data.</text>
</comment>
<dbReference type="Pfam" id="PF00903">
    <property type="entry name" value="Glyoxalase"/>
    <property type="match status" value="1"/>
</dbReference>
<accession>A0A3B0BZP4</accession>
<gene>
    <name evidence="2" type="ORF">D7M11_20685</name>
</gene>
<dbReference type="InterPro" id="IPR004360">
    <property type="entry name" value="Glyas_Fos-R_dOase_dom"/>
</dbReference>
<dbReference type="Proteomes" id="UP000282311">
    <property type="component" value="Unassembled WGS sequence"/>
</dbReference>
<dbReference type="EMBL" id="RBAH01000016">
    <property type="protein sequence ID" value="RKN79105.1"/>
    <property type="molecule type" value="Genomic_DNA"/>
</dbReference>
<dbReference type="PROSITE" id="PS51819">
    <property type="entry name" value="VOC"/>
    <property type="match status" value="1"/>
</dbReference>
<evidence type="ECO:0000313" key="2">
    <source>
        <dbReference type="EMBL" id="RKN79105.1"/>
    </source>
</evidence>
<dbReference type="InterPro" id="IPR029068">
    <property type="entry name" value="Glyas_Bleomycin-R_OHBP_Dase"/>
</dbReference>
<proteinExistence type="predicted"/>
<dbReference type="AlphaFoldDB" id="A0A3B0BZP4"/>
<dbReference type="Gene3D" id="3.10.180.10">
    <property type="entry name" value="2,3-Dihydroxybiphenyl 1,2-Dioxygenase, domain 1"/>
    <property type="match status" value="1"/>
</dbReference>
<protein>
    <submittedName>
        <fullName evidence="2">VOC family protein</fullName>
    </submittedName>
</protein>
<name>A0A3B0BZP4_9BACL</name>
<organism evidence="2 3">
    <name type="scientific">Paenibacillus ginsengarvi</name>
    <dbReference type="NCBI Taxonomy" id="400777"/>
    <lineage>
        <taxon>Bacteria</taxon>
        <taxon>Bacillati</taxon>
        <taxon>Bacillota</taxon>
        <taxon>Bacilli</taxon>
        <taxon>Bacillales</taxon>
        <taxon>Paenibacillaceae</taxon>
        <taxon>Paenibacillus</taxon>
    </lineage>
</organism>
<dbReference type="SUPFAM" id="SSF54593">
    <property type="entry name" value="Glyoxalase/Bleomycin resistance protein/Dihydroxybiphenyl dioxygenase"/>
    <property type="match status" value="1"/>
</dbReference>
<feature type="domain" description="VOC" evidence="1">
    <location>
        <begin position="30"/>
        <end position="155"/>
    </location>
</feature>
<sequence length="248" mass="28414">MEMVQQVMGSESKVEVKEEVAVPSAPLLKQVNCIYVPAVDPYATIKWFETNFGLKTSSKPVKRETNGGSIKLANGMELYILRVAEPSRMTFQTDVWSGPGFTMPMISFEVDDAAELHRSLERKGVHVEELRDNNGCGIGFYFYDPDGNKFCAWEMQTMVWRSKEEEPETGSRNWKERFRFANCYFSGDIDDFLKEAAAQSRQSSRRVQVLGRGSMDEEAGSELQLLVQKLEAFAHKYPERSFRIVYRE</sequence>
<keyword evidence="3" id="KW-1185">Reference proteome</keyword>